<feature type="domain" description="DUF11" evidence="3">
    <location>
        <begin position="560"/>
        <end position="663"/>
    </location>
</feature>
<feature type="domain" description="DUF11" evidence="3">
    <location>
        <begin position="1793"/>
        <end position="1910"/>
    </location>
</feature>
<evidence type="ECO:0000256" key="1">
    <source>
        <dbReference type="SAM" id="MobiDB-lite"/>
    </source>
</evidence>
<protein>
    <submittedName>
        <fullName evidence="5">DUF11 domain-containing protein</fullName>
    </submittedName>
</protein>
<dbReference type="InterPro" id="IPR047589">
    <property type="entry name" value="DUF11_rpt"/>
</dbReference>
<keyword evidence="2" id="KW-0732">Signal</keyword>
<feature type="compositionally biased region" description="Polar residues" evidence="1">
    <location>
        <begin position="654"/>
        <end position="664"/>
    </location>
</feature>
<dbReference type="InterPro" id="IPR051172">
    <property type="entry name" value="Chlamydia_OmcB"/>
</dbReference>
<feature type="compositionally biased region" description="Gly residues" evidence="1">
    <location>
        <begin position="935"/>
        <end position="948"/>
    </location>
</feature>
<dbReference type="NCBIfam" id="TIGR01451">
    <property type="entry name" value="B_ant_repeat"/>
    <property type="match status" value="2"/>
</dbReference>
<feature type="signal peptide" evidence="2">
    <location>
        <begin position="1"/>
        <end position="25"/>
    </location>
</feature>
<evidence type="ECO:0000259" key="4">
    <source>
        <dbReference type="Pfam" id="PF18962"/>
    </source>
</evidence>
<dbReference type="InterPro" id="IPR013783">
    <property type="entry name" value="Ig-like_fold"/>
</dbReference>
<feature type="region of interest" description="Disordered" evidence="1">
    <location>
        <begin position="644"/>
        <end position="664"/>
    </location>
</feature>
<dbReference type="NCBIfam" id="TIGR04183">
    <property type="entry name" value="Por_Secre_tail"/>
    <property type="match status" value="1"/>
</dbReference>
<gene>
    <name evidence="5" type="ORF">J4D97_17230</name>
</gene>
<reference evidence="5 6" key="1">
    <citation type="submission" date="2021-03" db="EMBL/GenBank/DDBJ databases">
        <authorList>
            <person name="Kim M.K."/>
        </authorList>
    </citation>
    <scope>NUCLEOTIDE SEQUENCE [LARGE SCALE GENOMIC DNA]</scope>
    <source>
        <strain evidence="5 6">BT507</strain>
    </source>
</reference>
<organism evidence="5 6">
    <name type="scientific">Hymenobacter defluvii</name>
    <dbReference type="NCBI Taxonomy" id="2054411"/>
    <lineage>
        <taxon>Bacteria</taxon>
        <taxon>Pseudomonadati</taxon>
        <taxon>Bacteroidota</taxon>
        <taxon>Cytophagia</taxon>
        <taxon>Cytophagales</taxon>
        <taxon>Hymenobacteraceae</taxon>
        <taxon>Hymenobacter</taxon>
    </lineage>
</organism>
<feature type="domain" description="Secretion system C-terminal sorting" evidence="4">
    <location>
        <begin position="2626"/>
        <end position="2692"/>
    </location>
</feature>
<feature type="domain" description="DUF11" evidence="3">
    <location>
        <begin position="1669"/>
        <end position="1776"/>
    </location>
</feature>
<feature type="domain" description="DUF11" evidence="3">
    <location>
        <begin position="1922"/>
        <end position="2035"/>
    </location>
</feature>
<feature type="domain" description="DUF11" evidence="3">
    <location>
        <begin position="2189"/>
        <end position="2293"/>
    </location>
</feature>
<dbReference type="PANTHER" id="PTHR34819">
    <property type="entry name" value="LARGE CYSTEINE-RICH PERIPLASMIC PROTEIN OMCB"/>
    <property type="match status" value="1"/>
</dbReference>
<evidence type="ECO:0000313" key="6">
    <source>
        <dbReference type="Proteomes" id="UP000670527"/>
    </source>
</evidence>
<comment type="caution">
    <text evidence="5">The sequence shown here is derived from an EMBL/GenBank/DDBJ whole genome shotgun (WGS) entry which is preliminary data.</text>
</comment>
<dbReference type="InterPro" id="IPR001434">
    <property type="entry name" value="OmcB-like_DUF11"/>
</dbReference>
<feature type="chain" id="PRO_5047172303" evidence="2">
    <location>
        <begin position="26"/>
        <end position="2700"/>
    </location>
</feature>
<feature type="domain" description="DUF11" evidence="3">
    <location>
        <begin position="1420"/>
        <end position="1532"/>
    </location>
</feature>
<dbReference type="Proteomes" id="UP000670527">
    <property type="component" value="Unassembled WGS sequence"/>
</dbReference>
<sequence length="2700" mass="269717">MAAIPIAPVLAAPTIVSLSTPTLSAASVRQSIVPLSATTGTPTSYRITTLPGGGTLYVNGTAVTAARNLTPAEATRLTFTPSGTAGNYAFQFTATDATGTSVASTYNIPVSLSNCGGGSFDFSTRTVGETWTSQTNVAAGSGVTISTSGYSASAGTTRFQIGNEQGVNTAQSTSLGWYAQYSSRSTTTAFTNTTSAVTFTFSKALTGFSIVVQDIDANTTSPNFFIDQVQFDGYTSNTATTPIQLTASNVQLGSTNTFSGSNRVTGTANSAAAPSDNVVVTFPQPITRLTLTYRNTQTTTNLPTQQAIGIPAFSWCASSDIATTFTAPARAQAGSTVTYNISTTNNGADIATSVTPTLQLPTGLTNITSANGGTYNATTGLITFPTIEQMTVGAIFGNTVTFTMPVNNAVTSTATFTSPVTDNVPENNSVTLTTAQNRTPVANNVTNSPAILNTSAATAIAPLSATDPDGNATLVNYTLATLPAASEGILYVNGVAATAGQSLTPAQISQLSFAPVGTFTGNSTFTFSATDDAGVTSNVATYTVPVTAGADLSTVISGSTTGVEGQSRVYGATTTNLSSGTATNVVTTITLSNKPPFSSISVTNGSYDASTGVVTFNPVTLAGGERILQTVNFIAQPSPATVSATARSTSSTADPNTANNNGSLANATITTTVAPVGPVASATALAPCANPGRDGSPTITSNPNAYYPGTSASGSSVVIGAAATGGAQTPIAAGDLVLIIQMQGGDFNSTNTDSYGDGVAGGLASGNTNTNFTAGQYEYAVAASAVPASGGSLTLTTALRNAYATSTATSTTGQRRFQVVRVPQYIDLTLGANISSLPWNGSTGGVLVLDVAGRMSFGTTTKYNLNASGAGFRGGAGRALAGTSATGFTGTDYRTAATAAVNAMKGEGIVGTPRYVNNGSTSLDTGVEGYPNGSAGRGAPGNAGGGGTDANPTANNQNSGGGGGGNGARGGRGGNAATVNTAVGGELGSTFGPPSTSRLILGGGGGAGVSNSANGTTGYASSGAAGGGLVMLRTGSISGTGNIVANGASAAASGNDGSGGGGAGGSILVTASNTTSLGSLTLTANGGNGGSNSGTTARGPGGGGGGGIILTNAGVANATTAAGQNGVTTGSIAYGAEAGVSGLINTQVSPSIANSTAGINCSTDVVAALTGPATATAGQTVTLSAVFSNNGGVEANNVNRSITLPVVAGVQAPGAESVVTDNAAGTTTITYPALTTLAAGATNSFGFSYTAPGTLSVTATALISTASTEPVTTNNSASVTTNISGDADVTTALAGLTSLNAGRRSGIYSVVFANNGPAAATSVTRQVTLPAGINSDSLMVMDGVPYTYNPATRVLDFGTVTTLNSRVANVFRFWFVSPATGATATLSSAITTATSQGNNVAPDNFTLTAKLINVADVESRITANTPTVAPGQTGRFTVEFLNNGPSTSTGVLRRVQLPAGLQNVTANNGGSYDPATGIVTYVGTSDLVSGGNANSTITFTAPAAGPVVATANMNDGTIFSGQSNNNQATARIEVTPLADVATSLTGPTTSVAGNLVTYSVLTTNNGPSTATNVVQQVTLPANLAGVFASNGGVYNASTGVVTFPTIETLPSGAVRSNTVSLAMPTTSFAASATVATATNESTKTNNTATAATTTSTPTTTELANLYTTISFDTREVVPGAPTTFTVTTGNHGPQSAAGVVQQVVLPPGLTGVSLSGLGSYDVATGIVTFPTIETMTSGASVTNTITVNAPSSGVLLALANVSSTTSDPMPADNQQPALVTVLPVVDVATTLIGPSTASAGQQLTLTVSTINNGPIAATAVSQTVTIPAGLAAADVTATSNATYNPLTGVVTFPTLPTQAVGNVVTNTITYKTPAYRSTDGSTSTTVRNFENRATVTTTTPETVKTNNIARTITEVKWNADVAVAVSGPTANIVGNPVVYTVATINNGPAPTDTVQTTVRIVTGLTGVVASGGGVYDAATGIVTFPAIIRQPAGASGAVTNTISFIVPDRPIIGVAAVVNTSRTTNDANLTNNASTLISPVQPATATQVDMQTTITSNVSQQTAGQPVQFTVTATNAGTTAASSRSRVSLPAGLSNVVVRVGSASGTVLTNVYNPTTGNITLPIVNQAAGTTSTYTITVADPSNDPLVATASVNSTSSDPTPGNNISTVSVNIIPATDVATRLSGPASLLSGSVATYQVVTLNNGPSAASNVVQRVQLPTGLTGVIMSGGGTYDQASGIVTFPAIPTQAVGLSGEVTNTISFPFPTAAITLAASVSTSTTEVANSTANNTASLTTTLAQQPPVANTRANRLQTPQGNTADVLSVSALTGYDPNGTLTSYQILSLPDATQGVLLLNGTPVALNQTIALADVANLQFNPAAAFVGNAFFSYTTLTTEGVQSTQPGLYTITVGKDNVAVYTPTPTKGGNIGAYQDNDVLANVMDVNGSTYNSNAEITNNGVRNATLSSGSNALPNGVALDPGTGQLYVSDRNLLVSGTYTVNLTTTDAYGGITSQPVTFAIGVNPLPVELTAFTAQTQGQNAILNWKTASEVNNSHFVVERSINGRTFVAVNIVRGHGTTSQAHSYAFVDEGAARMGQQLYYRLRQVDTDSSAQYSLVRTVSFPVVTATLYPNPAAVTTTLDLRSLPAGTYHITLVDMTGRTVRQFTSQGGTEQVVEVADLPAANYLVNVQSEGTSLRLRLIKR</sequence>
<dbReference type="Gene3D" id="2.60.40.10">
    <property type="entry name" value="Immunoglobulins"/>
    <property type="match status" value="1"/>
</dbReference>
<evidence type="ECO:0000313" key="5">
    <source>
        <dbReference type="EMBL" id="MBO3272399.1"/>
    </source>
</evidence>
<feature type="domain" description="DUF11" evidence="3">
    <location>
        <begin position="321"/>
        <end position="433"/>
    </location>
</feature>
<proteinExistence type="predicted"/>
<evidence type="ECO:0000259" key="3">
    <source>
        <dbReference type="Pfam" id="PF01345"/>
    </source>
</evidence>
<feature type="domain" description="DUF11" evidence="3">
    <location>
        <begin position="1547"/>
        <end position="1651"/>
    </location>
</feature>
<dbReference type="Pfam" id="PF01345">
    <property type="entry name" value="DUF11"/>
    <property type="match status" value="9"/>
</dbReference>
<feature type="compositionally biased region" description="Low complexity" evidence="1">
    <location>
        <begin position="644"/>
        <end position="653"/>
    </location>
</feature>
<feature type="compositionally biased region" description="Gly residues" evidence="1">
    <location>
        <begin position="959"/>
        <end position="974"/>
    </location>
</feature>
<evidence type="ECO:0000256" key="2">
    <source>
        <dbReference type="SAM" id="SignalP"/>
    </source>
</evidence>
<keyword evidence="6" id="KW-1185">Reference proteome</keyword>
<accession>A0ABS3TII0</accession>
<name>A0ABS3TII0_9BACT</name>
<dbReference type="Pfam" id="PF18962">
    <property type="entry name" value="Por_Secre_tail"/>
    <property type="match status" value="1"/>
</dbReference>
<feature type="domain" description="DUF11" evidence="3">
    <location>
        <begin position="2049"/>
        <end position="2170"/>
    </location>
</feature>
<dbReference type="EMBL" id="JAGETX010000012">
    <property type="protein sequence ID" value="MBO3272399.1"/>
    <property type="molecule type" value="Genomic_DNA"/>
</dbReference>
<feature type="region of interest" description="Disordered" evidence="1">
    <location>
        <begin position="920"/>
        <end position="980"/>
    </location>
</feature>
<dbReference type="InterPro" id="IPR026444">
    <property type="entry name" value="Secre_tail"/>
</dbReference>
<feature type="region of interest" description="Disordered" evidence="1">
    <location>
        <begin position="1083"/>
        <end position="1103"/>
    </location>
</feature>